<keyword evidence="3" id="KW-1003">Cell membrane</keyword>
<dbReference type="PANTHER" id="PTHR33508:SF1">
    <property type="entry name" value="UPF0056 MEMBRANE PROTEIN YHCE"/>
    <property type="match status" value="1"/>
</dbReference>
<feature type="transmembrane region" description="Helical" evidence="7">
    <location>
        <begin position="76"/>
        <end position="95"/>
    </location>
</feature>
<dbReference type="PANTHER" id="PTHR33508">
    <property type="entry name" value="UPF0056 MEMBRANE PROTEIN YHCE"/>
    <property type="match status" value="1"/>
</dbReference>
<evidence type="ECO:0000256" key="7">
    <source>
        <dbReference type="RuleBase" id="RU362048"/>
    </source>
</evidence>
<comment type="subcellular location">
    <subcellularLocation>
        <location evidence="1 7">Cell membrane</location>
        <topology evidence="1 7">Multi-pass membrane protein</topology>
    </subcellularLocation>
</comment>
<keyword evidence="4 7" id="KW-0812">Transmembrane</keyword>
<dbReference type="EMBL" id="JACHIA010000009">
    <property type="protein sequence ID" value="MBB6071621.1"/>
    <property type="molecule type" value="Genomic_DNA"/>
</dbReference>
<sequence>MPELFGFTLLAVSSILVMVDPVAAIPIYISNTAHYEPAHRAAVLRRALVTALVVLTVFGLLGTAIFRLFGITTEAFRITGGIILFGIGLEMLQARRSRTRTTEEEEEEGGQKEDVGIIPLGIPLLAGPGAITTVITLLAQADTMPKRLIVYAAIVVVLLIAWVVLGLAPLLVRRLGTTGINVIERIMGLLVMVIGTQFVVDGVRAVVLDLVVRSRGG</sequence>
<comment type="caution">
    <text evidence="7">Lacks conserved residue(s) required for the propagation of feature annotation.</text>
</comment>
<reference evidence="8 9" key="1">
    <citation type="submission" date="2020-08" db="EMBL/GenBank/DDBJ databases">
        <title>Genomic Encyclopedia of Type Strains, Phase IV (KMG-IV): sequencing the most valuable type-strain genomes for metagenomic binning, comparative biology and taxonomic classification.</title>
        <authorList>
            <person name="Goeker M."/>
        </authorList>
    </citation>
    <scope>NUCLEOTIDE SEQUENCE [LARGE SCALE GENOMIC DNA]</scope>
    <source>
        <strain evidence="8 9">DSM 29007</strain>
    </source>
</reference>
<evidence type="ECO:0000256" key="4">
    <source>
        <dbReference type="ARBA" id="ARBA00022692"/>
    </source>
</evidence>
<protein>
    <recommendedName>
        <fullName evidence="7">UPF0056 membrane protein</fullName>
    </recommendedName>
</protein>
<feature type="transmembrane region" description="Helical" evidence="7">
    <location>
        <begin position="186"/>
        <end position="212"/>
    </location>
</feature>
<feature type="transmembrane region" description="Helical" evidence="7">
    <location>
        <begin position="48"/>
        <end position="69"/>
    </location>
</feature>
<gene>
    <name evidence="8" type="ORF">HNQ61_003249</name>
</gene>
<comment type="caution">
    <text evidence="8">The sequence shown here is derived from an EMBL/GenBank/DDBJ whole genome shotgun (WGS) entry which is preliminary data.</text>
</comment>
<dbReference type="NCBIfam" id="TIGR00427">
    <property type="entry name" value="NAAT family transporter"/>
    <property type="match status" value="1"/>
</dbReference>
<accession>A0A841H0M5</accession>
<name>A0A841H0M5_9BACT</name>
<evidence type="ECO:0000313" key="8">
    <source>
        <dbReference type="EMBL" id="MBB6071621.1"/>
    </source>
</evidence>
<organism evidence="8 9">
    <name type="scientific">Longimicrobium terrae</name>
    <dbReference type="NCBI Taxonomy" id="1639882"/>
    <lineage>
        <taxon>Bacteria</taxon>
        <taxon>Pseudomonadati</taxon>
        <taxon>Gemmatimonadota</taxon>
        <taxon>Longimicrobiia</taxon>
        <taxon>Longimicrobiales</taxon>
        <taxon>Longimicrobiaceae</taxon>
        <taxon>Longimicrobium</taxon>
    </lineage>
</organism>
<comment type="similarity">
    <text evidence="2 7">Belongs to the UPF0056 (MarC) family.</text>
</comment>
<dbReference type="AlphaFoldDB" id="A0A841H0M5"/>
<feature type="transmembrane region" description="Helical" evidence="7">
    <location>
        <begin position="148"/>
        <end position="171"/>
    </location>
</feature>
<evidence type="ECO:0000256" key="1">
    <source>
        <dbReference type="ARBA" id="ARBA00004651"/>
    </source>
</evidence>
<keyword evidence="9" id="KW-1185">Reference proteome</keyword>
<dbReference type="Proteomes" id="UP000582837">
    <property type="component" value="Unassembled WGS sequence"/>
</dbReference>
<evidence type="ECO:0000256" key="3">
    <source>
        <dbReference type="ARBA" id="ARBA00022475"/>
    </source>
</evidence>
<evidence type="ECO:0000256" key="2">
    <source>
        <dbReference type="ARBA" id="ARBA00009784"/>
    </source>
</evidence>
<keyword evidence="5 7" id="KW-1133">Transmembrane helix</keyword>
<evidence type="ECO:0000313" key="9">
    <source>
        <dbReference type="Proteomes" id="UP000582837"/>
    </source>
</evidence>
<dbReference type="Pfam" id="PF01914">
    <property type="entry name" value="MarC"/>
    <property type="match status" value="1"/>
</dbReference>
<dbReference type="InterPro" id="IPR002771">
    <property type="entry name" value="Multi_antbiot-R_MarC"/>
</dbReference>
<dbReference type="RefSeq" id="WP_170034890.1">
    <property type="nucleotide sequence ID" value="NZ_JABDTL010000001.1"/>
</dbReference>
<proteinExistence type="inferred from homology"/>
<evidence type="ECO:0000256" key="6">
    <source>
        <dbReference type="ARBA" id="ARBA00023136"/>
    </source>
</evidence>
<feature type="transmembrane region" description="Helical" evidence="7">
    <location>
        <begin position="115"/>
        <end position="139"/>
    </location>
</feature>
<evidence type="ECO:0000256" key="5">
    <source>
        <dbReference type="ARBA" id="ARBA00022989"/>
    </source>
</evidence>
<keyword evidence="6 7" id="KW-0472">Membrane</keyword>
<dbReference type="GO" id="GO:0005886">
    <property type="term" value="C:plasma membrane"/>
    <property type="evidence" value="ECO:0007669"/>
    <property type="project" value="UniProtKB-SubCell"/>
</dbReference>